<sequence>RKNSMASQGIEKVGAKTITETKGLLMIGIDKNRGKRAHTSEFALVDIHRTGSLFKLPEVLHYLGTVSIRVILVLDYSNHLVPSQGIPLSTRTKPPIVGPPIECSFSIQFRFKFMICSLIVLGRACGHIEYVHVLFKRSRASIMYLVILCNIMFIQLVLFEGFSCFFGNSAKERGRARSAHHGPCVICNHVKKDHSASLTGFTQQSVTTLLVTGPRRTLVPFPLPRRWTPASGGRPSVIVLSHPPPPSHPQLHQHYQLPSRRRRRRGRGRAHRPTGGFTRNSSRFSSVPHVDVFTEA</sequence>
<feature type="region of interest" description="Disordered" evidence="1">
    <location>
        <begin position="240"/>
        <end position="296"/>
    </location>
</feature>
<keyword evidence="4" id="KW-1185">Reference proteome</keyword>
<evidence type="ECO:0000313" key="3">
    <source>
        <dbReference type="EMBL" id="CAA0819876.1"/>
    </source>
</evidence>
<gene>
    <name evidence="3" type="ORF">SHERM_18129</name>
</gene>
<dbReference type="EMBL" id="CACSLK010019758">
    <property type="protein sequence ID" value="CAA0819876.1"/>
    <property type="molecule type" value="Genomic_DNA"/>
</dbReference>
<accession>A0A9N7MZX4</accession>
<proteinExistence type="predicted"/>
<keyword evidence="2" id="KW-0812">Transmembrane</keyword>
<protein>
    <submittedName>
        <fullName evidence="3">Uncharacterized protein</fullName>
    </submittedName>
</protein>
<keyword evidence="2" id="KW-1133">Transmembrane helix</keyword>
<keyword evidence="2" id="KW-0472">Membrane</keyword>
<feature type="compositionally biased region" description="Basic residues" evidence="1">
    <location>
        <begin position="259"/>
        <end position="272"/>
    </location>
</feature>
<reference evidence="3" key="1">
    <citation type="submission" date="2019-12" db="EMBL/GenBank/DDBJ databases">
        <authorList>
            <person name="Scholes J."/>
        </authorList>
    </citation>
    <scope>NUCLEOTIDE SEQUENCE</scope>
</reference>
<dbReference type="Proteomes" id="UP001153555">
    <property type="component" value="Unassembled WGS sequence"/>
</dbReference>
<feature type="transmembrane region" description="Helical" evidence="2">
    <location>
        <begin position="141"/>
        <end position="167"/>
    </location>
</feature>
<organism evidence="3 4">
    <name type="scientific">Striga hermonthica</name>
    <name type="common">Purple witchweed</name>
    <name type="synonym">Buchnera hermonthica</name>
    <dbReference type="NCBI Taxonomy" id="68872"/>
    <lineage>
        <taxon>Eukaryota</taxon>
        <taxon>Viridiplantae</taxon>
        <taxon>Streptophyta</taxon>
        <taxon>Embryophyta</taxon>
        <taxon>Tracheophyta</taxon>
        <taxon>Spermatophyta</taxon>
        <taxon>Magnoliopsida</taxon>
        <taxon>eudicotyledons</taxon>
        <taxon>Gunneridae</taxon>
        <taxon>Pentapetalae</taxon>
        <taxon>asterids</taxon>
        <taxon>lamiids</taxon>
        <taxon>Lamiales</taxon>
        <taxon>Orobanchaceae</taxon>
        <taxon>Buchnereae</taxon>
        <taxon>Striga</taxon>
    </lineage>
</organism>
<dbReference type="AlphaFoldDB" id="A0A9N7MZX4"/>
<evidence type="ECO:0000256" key="1">
    <source>
        <dbReference type="SAM" id="MobiDB-lite"/>
    </source>
</evidence>
<feature type="non-terminal residue" evidence="3">
    <location>
        <position position="1"/>
    </location>
</feature>
<feature type="compositionally biased region" description="Low complexity" evidence="1">
    <location>
        <begin position="249"/>
        <end position="258"/>
    </location>
</feature>
<feature type="non-terminal residue" evidence="3">
    <location>
        <position position="296"/>
    </location>
</feature>
<evidence type="ECO:0000313" key="4">
    <source>
        <dbReference type="Proteomes" id="UP001153555"/>
    </source>
</evidence>
<evidence type="ECO:0000256" key="2">
    <source>
        <dbReference type="SAM" id="Phobius"/>
    </source>
</evidence>
<comment type="caution">
    <text evidence="3">The sequence shown here is derived from an EMBL/GenBank/DDBJ whole genome shotgun (WGS) entry which is preliminary data.</text>
</comment>
<name>A0A9N7MZX4_STRHE</name>